<gene>
    <name evidence="1" type="ORF">S03H2_69494</name>
</gene>
<feature type="non-terminal residue" evidence="1">
    <location>
        <position position="67"/>
    </location>
</feature>
<name>X1LUS4_9ZZZZ</name>
<dbReference type="SUPFAM" id="SSF50494">
    <property type="entry name" value="Trypsin-like serine proteases"/>
    <property type="match status" value="1"/>
</dbReference>
<reference evidence="1" key="1">
    <citation type="journal article" date="2014" name="Front. Microbiol.">
        <title>High frequency of phylogenetically diverse reductive dehalogenase-homologous genes in deep subseafloor sedimentary metagenomes.</title>
        <authorList>
            <person name="Kawai M."/>
            <person name="Futagami T."/>
            <person name="Toyoda A."/>
            <person name="Takaki Y."/>
            <person name="Nishi S."/>
            <person name="Hori S."/>
            <person name="Arai W."/>
            <person name="Tsubouchi T."/>
            <person name="Morono Y."/>
            <person name="Uchiyama I."/>
            <person name="Ito T."/>
            <person name="Fujiyama A."/>
            <person name="Inagaki F."/>
            <person name="Takami H."/>
        </authorList>
    </citation>
    <scope>NUCLEOTIDE SEQUENCE</scope>
    <source>
        <strain evidence="1">Expedition CK06-06</strain>
    </source>
</reference>
<protein>
    <recommendedName>
        <fullName evidence="2">Peptidase S1 domain-containing protein</fullName>
    </recommendedName>
</protein>
<proteinExistence type="predicted"/>
<evidence type="ECO:0000313" key="1">
    <source>
        <dbReference type="EMBL" id="GAH97888.1"/>
    </source>
</evidence>
<dbReference type="EMBL" id="BARU01045930">
    <property type="protein sequence ID" value="GAH97888.1"/>
    <property type="molecule type" value="Genomic_DNA"/>
</dbReference>
<sequence length="67" mass="7627">MADTYKNPNFKYVGRTKQYHKDSGKIGLGTCTLISKNWILTAYHVAQFRKENPNAGRLAVYFRGSTV</sequence>
<comment type="caution">
    <text evidence="1">The sequence shown here is derived from an EMBL/GenBank/DDBJ whole genome shotgun (WGS) entry which is preliminary data.</text>
</comment>
<accession>X1LUS4</accession>
<dbReference type="InterPro" id="IPR043504">
    <property type="entry name" value="Peptidase_S1_PA_chymotrypsin"/>
</dbReference>
<dbReference type="InterPro" id="IPR009003">
    <property type="entry name" value="Peptidase_S1_PA"/>
</dbReference>
<evidence type="ECO:0008006" key="2">
    <source>
        <dbReference type="Google" id="ProtNLM"/>
    </source>
</evidence>
<dbReference type="AlphaFoldDB" id="X1LUS4"/>
<organism evidence="1">
    <name type="scientific">marine sediment metagenome</name>
    <dbReference type="NCBI Taxonomy" id="412755"/>
    <lineage>
        <taxon>unclassified sequences</taxon>
        <taxon>metagenomes</taxon>
        <taxon>ecological metagenomes</taxon>
    </lineage>
</organism>
<dbReference type="Gene3D" id="2.40.10.10">
    <property type="entry name" value="Trypsin-like serine proteases"/>
    <property type="match status" value="1"/>
</dbReference>